<dbReference type="GO" id="GO:0015109">
    <property type="term" value="F:chromate transmembrane transporter activity"/>
    <property type="evidence" value="ECO:0007669"/>
    <property type="project" value="InterPro"/>
</dbReference>
<evidence type="ECO:0000256" key="3">
    <source>
        <dbReference type="ARBA" id="ARBA00022475"/>
    </source>
</evidence>
<keyword evidence="9" id="KW-1185">Reference proteome</keyword>
<keyword evidence="3" id="KW-1003">Cell membrane</keyword>
<dbReference type="PIRSF" id="PIRSF004810">
    <property type="entry name" value="ChrA"/>
    <property type="match status" value="1"/>
</dbReference>
<evidence type="ECO:0000256" key="6">
    <source>
        <dbReference type="ARBA" id="ARBA00023136"/>
    </source>
</evidence>
<feature type="transmembrane region" description="Helical" evidence="7">
    <location>
        <begin position="279"/>
        <end position="298"/>
    </location>
</feature>
<feature type="transmembrane region" description="Helical" evidence="7">
    <location>
        <begin position="157"/>
        <end position="177"/>
    </location>
</feature>
<feature type="transmembrane region" description="Helical" evidence="7">
    <location>
        <begin position="385"/>
        <end position="413"/>
    </location>
</feature>
<gene>
    <name evidence="8" type="ordered locus">HNE_0575</name>
</gene>
<dbReference type="STRING" id="228405.HNE_0575"/>
<dbReference type="PANTHER" id="PTHR33567">
    <property type="entry name" value="CHROMATE ION TRANSPORTER (EUROFUNG)"/>
    <property type="match status" value="1"/>
</dbReference>
<dbReference type="AlphaFoldDB" id="Q0C4N9"/>
<dbReference type="KEGG" id="hne:HNE_0575"/>
<sequence>MVVEMQRGVHCRRRYAGRAAKSTATGLSCPLQRAGLIGQEAEVSDMSTPAPSLKHLASASFRVGCLGFGGPAGQIALMHRIFVEEKRWISEAEYLHALNYCMLLPGPEAQQLATYAGWRLNGLAGGVVAGLLFVLPGALIVFGLTWLYAAWGTLPGVAALFYGVKAAVIGFILEALVKVGRRALKGPQDVALAALAFLALFLFQLPFPLVIGFAAAIGLARSLSKPPPPPLPDTLREKMPSARKAFTAALGWGAVWMAPLVSAFLLLGPDHVLTRVGAFFSKLAVLTFGGAYTVLAYLQQEAVEAEGWLTAPQMIDGLGLAETTPGPLVLVNQFVGFMAGWQSDGGGLALAAAAALMASWCTFAPSFVWIFAGAPFSEALRRSRLAAGILSAVTAAVFGIIAKVAVVFGFAVLFHAAFETQLPWGAALTLPDFAAPDLLAIAIAAVAAIALIRLKANIVLVVIACALAGLLSLIW</sequence>
<comment type="subcellular location">
    <subcellularLocation>
        <location evidence="1">Cell membrane</location>
        <topology evidence="1">Multi-pass membrane protein</topology>
    </subcellularLocation>
</comment>
<evidence type="ECO:0000256" key="5">
    <source>
        <dbReference type="ARBA" id="ARBA00022989"/>
    </source>
</evidence>
<name>Q0C4N9_HYPNA</name>
<dbReference type="Proteomes" id="UP000001959">
    <property type="component" value="Chromosome"/>
</dbReference>
<proteinExistence type="inferred from homology"/>
<evidence type="ECO:0000256" key="4">
    <source>
        <dbReference type="ARBA" id="ARBA00022692"/>
    </source>
</evidence>
<evidence type="ECO:0000256" key="2">
    <source>
        <dbReference type="ARBA" id="ARBA00005262"/>
    </source>
</evidence>
<dbReference type="PANTHER" id="PTHR33567:SF3">
    <property type="entry name" value="CHROMATE ION TRANSPORTER (EUROFUNG)"/>
    <property type="match status" value="1"/>
</dbReference>
<dbReference type="eggNOG" id="COG2059">
    <property type="taxonomic scope" value="Bacteria"/>
</dbReference>
<feature type="transmembrane region" description="Helical" evidence="7">
    <location>
        <begin position="189"/>
        <end position="220"/>
    </location>
</feature>
<dbReference type="NCBIfam" id="TIGR00937">
    <property type="entry name" value="2A51"/>
    <property type="match status" value="1"/>
</dbReference>
<evidence type="ECO:0000256" key="1">
    <source>
        <dbReference type="ARBA" id="ARBA00004651"/>
    </source>
</evidence>
<feature type="transmembrane region" description="Helical" evidence="7">
    <location>
        <begin position="348"/>
        <end position="373"/>
    </location>
</feature>
<feature type="transmembrane region" description="Helical" evidence="7">
    <location>
        <begin position="458"/>
        <end position="474"/>
    </location>
</feature>
<evidence type="ECO:0000313" key="8">
    <source>
        <dbReference type="EMBL" id="ABI77189.1"/>
    </source>
</evidence>
<feature type="transmembrane region" description="Helical" evidence="7">
    <location>
        <begin position="433"/>
        <end position="451"/>
    </location>
</feature>
<accession>Q0C4N9</accession>
<dbReference type="Pfam" id="PF02417">
    <property type="entry name" value="Chromate_transp"/>
    <property type="match status" value="2"/>
</dbReference>
<evidence type="ECO:0000256" key="7">
    <source>
        <dbReference type="SAM" id="Phobius"/>
    </source>
</evidence>
<dbReference type="EMBL" id="CP000158">
    <property type="protein sequence ID" value="ABI77189.1"/>
    <property type="molecule type" value="Genomic_DNA"/>
</dbReference>
<comment type="similarity">
    <text evidence="2">Belongs to the chromate ion transporter (CHR) (TC 2.A.51) family.</text>
</comment>
<organism evidence="8 9">
    <name type="scientific">Hyphomonas neptunium (strain ATCC 15444)</name>
    <dbReference type="NCBI Taxonomy" id="228405"/>
    <lineage>
        <taxon>Bacteria</taxon>
        <taxon>Pseudomonadati</taxon>
        <taxon>Pseudomonadota</taxon>
        <taxon>Alphaproteobacteria</taxon>
        <taxon>Hyphomonadales</taxon>
        <taxon>Hyphomonadaceae</taxon>
        <taxon>Hyphomonas</taxon>
    </lineage>
</organism>
<protein>
    <submittedName>
        <fullName evidence="8">Putative chromate ion transporter</fullName>
    </submittedName>
</protein>
<dbReference type="GO" id="GO:0005886">
    <property type="term" value="C:plasma membrane"/>
    <property type="evidence" value="ECO:0007669"/>
    <property type="project" value="UniProtKB-SubCell"/>
</dbReference>
<dbReference type="HOGENOM" id="CLU_018106_0_0_5"/>
<dbReference type="InterPro" id="IPR003370">
    <property type="entry name" value="Chromate_transpt"/>
</dbReference>
<feature type="transmembrane region" description="Helical" evidence="7">
    <location>
        <begin position="127"/>
        <end position="151"/>
    </location>
</feature>
<keyword evidence="4 7" id="KW-0812">Transmembrane</keyword>
<feature type="transmembrane region" description="Helical" evidence="7">
    <location>
        <begin position="245"/>
        <end position="267"/>
    </location>
</feature>
<reference evidence="8 9" key="1">
    <citation type="journal article" date="2006" name="J. Bacteriol.">
        <title>Comparative genomic evidence for a close relationship between the dimorphic prosthecate bacteria Hyphomonas neptunium and Caulobacter crescentus.</title>
        <authorList>
            <person name="Badger J.H."/>
            <person name="Hoover T.R."/>
            <person name="Brun Y.V."/>
            <person name="Weiner R.M."/>
            <person name="Laub M.T."/>
            <person name="Alexandre G."/>
            <person name="Mrazek J."/>
            <person name="Ren Q."/>
            <person name="Paulsen I.T."/>
            <person name="Nelson K.E."/>
            <person name="Khouri H.M."/>
            <person name="Radune D."/>
            <person name="Sosa J."/>
            <person name="Dodson R.J."/>
            <person name="Sullivan S.A."/>
            <person name="Rosovitz M.J."/>
            <person name="Madupu R."/>
            <person name="Brinkac L.M."/>
            <person name="Durkin A.S."/>
            <person name="Daugherty S.C."/>
            <person name="Kothari S.P."/>
            <person name="Giglio M.G."/>
            <person name="Zhou L."/>
            <person name="Haft D.H."/>
            <person name="Selengut J.D."/>
            <person name="Davidsen T.M."/>
            <person name="Yang Q."/>
            <person name="Zafar N."/>
            <person name="Ward N.L."/>
        </authorList>
    </citation>
    <scope>NUCLEOTIDE SEQUENCE [LARGE SCALE GENOMIC DNA]</scope>
    <source>
        <strain evidence="8 9">ATCC 15444</strain>
    </source>
</reference>
<keyword evidence="5 7" id="KW-1133">Transmembrane helix</keyword>
<evidence type="ECO:0000313" key="9">
    <source>
        <dbReference type="Proteomes" id="UP000001959"/>
    </source>
</evidence>
<dbReference type="InterPro" id="IPR014047">
    <property type="entry name" value="Chr_Tranpt_l_chain"/>
</dbReference>
<keyword evidence="6 7" id="KW-0472">Membrane</keyword>